<sequence>MAEIGVGGTALVSTEFGGVGIRVDTTQVAVYLETEEKMALRNLTQYDNHSKLFFRTLPWTKKDEEEEADIIIALHACFAGW</sequence>
<organism evidence="1 2">
    <name type="scientific">Candidatus Shapirobacteria bacterium CG08_land_8_20_14_0_20_39_18</name>
    <dbReference type="NCBI Taxonomy" id="1974883"/>
    <lineage>
        <taxon>Bacteria</taxon>
        <taxon>Candidatus Shapironibacteriota</taxon>
    </lineage>
</organism>
<dbReference type="EMBL" id="PEYO01000023">
    <property type="protein sequence ID" value="PIU03085.1"/>
    <property type="molecule type" value="Genomic_DNA"/>
</dbReference>
<dbReference type="AlphaFoldDB" id="A0A2M6XBP9"/>
<name>A0A2M6XBP9_9BACT</name>
<comment type="caution">
    <text evidence="1">The sequence shown here is derived from an EMBL/GenBank/DDBJ whole genome shotgun (WGS) entry which is preliminary data.</text>
</comment>
<proteinExistence type="predicted"/>
<evidence type="ECO:0000313" key="2">
    <source>
        <dbReference type="Proteomes" id="UP000228996"/>
    </source>
</evidence>
<gene>
    <name evidence="1" type="ORF">COT44_04990</name>
</gene>
<evidence type="ECO:0000313" key="1">
    <source>
        <dbReference type="EMBL" id="PIU03085.1"/>
    </source>
</evidence>
<protein>
    <submittedName>
        <fullName evidence="1">Uncharacterized protein</fullName>
    </submittedName>
</protein>
<accession>A0A2M6XBP9</accession>
<dbReference type="Proteomes" id="UP000228996">
    <property type="component" value="Unassembled WGS sequence"/>
</dbReference>
<reference evidence="2" key="1">
    <citation type="submission" date="2017-09" db="EMBL/GenBank/DDBJ databases">
        <title>Depth-based differentiation of microbial function through sediment-hosted aquifers and enrichment of novel symbionts in the deep terrestrial subsurface.</title>
        <authorList>
            <person name="Probst A.J."/>
            <person name="Ladd B."/>
            <person name="Jarett J.K."/>
            <person name="Geller-Mcgrath D.E."/>
            <person name="Sieber C.M.K."/>
            <person name="Emerson J.B."/>
            <person name="Anantharaman K."/>
            <person name="Thomas B.C."/>
            <person name="Malmstrom R."/>
            <person name="Stieglmeier M."/>
            <person name="Klingl A."/>
            <person name="Woyke T."/>
            <person name="Ryan C.M."/>
            <person name="Banfield J.F."/>
        </authorList>
    </citation>
    <scope>NUCLEOTIDE SEQUENCE [LARGE SCALE GENOMIC DNA]</scope>
</reference>